<dbReference type="VEuPathDB" id="FungiDB:C8Q69DRAFT_415541"/>
<evidence type="ECO:0000256" key="2">
    <source>
        <dbReference type="ARBA" id="ARBA00022801"/>
    </source>
</evidence>
<keyword evidence="5" id="KW-1185">Reference proteome</keyword>
<dbReference type="GeneID" id="39597624"/>
<organism evidence="4 5">
    <name type="scientific">Byssochlamys spectabilis</name>
    <name type="common">Paecilomyces variotii</name>
    <dbReference type="NCBI Taxonomy" id="264951"/>
    <lineage>
        <taxon>Eukaryota</taxon>
        <taxon>Fungi</taxon>
        <taxon>Dikarya</taxon>
        <taxon>Ascomycota</taxon>
        <taxon>Pezizomycotina</taxon>
        <taxon>Eurotiomycetes</taxon>
        <taxon>Eurotiomycetidae</taxon>
        <taxon>Eurotiales</taxon>
        <taxon>Thermoascaceae</taxon>
        <taxon>Paecilomyces</taxon>
    </lineage>
</organism>
<dbReference type="EMBL" id="RCNU01000003">
    <property type="protein sequence ID" value="RWQ96910.1"/>
    <property type="molecule type" value="Genomic_DNA"/>
</dbReference>
<dbReference type="InterPro" id="IPR029052">
    <property type="entry name" value="Metallo-depent_PP-like"/>
</dbReference>
<dbReference type="Proteomes" id="UP000283841">
    <property type="component" value="Unassembled WGS sequence"/>
</dbReference>
<dbReference type="PANTHER" id="PTHR10161:SF14">
    <property type="entry name" value="TARTRATE-RESISTANT ACID PHOSPHATASE TYPE 5"/>
    <property type="match status" value="1"/>
</dbReference>
<dbReference type="Gene3D" id="3.60.21.10">
    <property type="match status" value="1"/>
</dbReference>
<evidence type="ECO:0000313" key="4">
    <source>
        <dbReference type="EMBL" id="RWQ96910.1"/>
    </source>
</evidence>
<keyword evidence="2" id="KW-0378">Hydrolase</keyword>
<accession>A0A443HYR3</accession>
<gene>
    <name evidence="4" type="ORF">C8Q69DRAFT_415541</name>
</gene>
<evidence type="ECO:0000313" key="5">
    <source>
        <dbReference type="Proteomes" id="UP000283841"/>
    </source>
</evidence>
<dbReference type="SUPFAM" id="SSF56300">
    <property type="entry name" value="Metallo-dependent phosphatases"/>
    <property type="match status" value="1"/>
</dbReference>
<name>A0A443HYR3_BYSSP</name>
<dbReference type="RefSeq" id="XP_028486555.1">
    <property type="nucleotide sequence ID" value="XM_028628347.1"/>
</dbReference>
<feature type="signal peptide" evidence="3">
    <location>
        <begin position="1"/>
        <end position="19"/>
    </location>
</feature>
<keyword evidence="1 3" id="KW-0732">Signal</keyword>
<dbReference type="STRING" id="264951.A0A443HYR3"/>
<comment type="caution">
    <text evidence="4">The sequence shown here is derived from an EMBL/GenBank/DDBJ whole genome shotgun (WGS) entry which is preliminary data.</text>
</comment>
<dbReference type="PANTHER" id="PTHR10161">
    <property type="entry name" value="TARTRATE-RESISTANT ACID PHOSPHATASE TYPE 5"/>
    <property type="match status" value="1"/>
</dbReference>
<feature type="chain" id="PRO_5019190685" evidence="3">
    <location>
        <begin position="20"/>
        <end position="380"/>
    </location>
</feature>
<protein>
    <submittedName>
        <fullName evidence="4">Putative tartrate-resistant acid phosphatase type 5</fullName>
    </submittedName>
</protein>
<reference evidence="4 5" key="1">
    <citation type="journal article" date="2018" name="Front. Microbiol.">
        <title>Genomic and genetic insights into a cosmopolitan fungus, Paecilomyces variotii (Eurotiales).</title>
        <authorList>
            <person name="Urquhart A.S."/>
            <person name="Mondo S.J."/>
            <person name="Makela M.R."/>
            <person name="Hane J.K."/>
            <person name="Wiebenga A."/>
            <person name="He G."/>
            <person name="Mihaltcheva S."/>
            <person name="Pangilinan J."/>
            <person name="Lipzen A."/>
            <person name="Barry K."/>
            <person name="de Vries R.P."/>
            <person name="Grigoriev I.V."/>
            <person name="Idnurm A."/>
        </authorList>
    </citation>
    <scope>NUCLEOTIDE SEQUENCE [LARGE SCALE GENOMIC DNA]</scope>
    <source>
        <strain evidence="4 5">CBS 101075</strain>
    </source>
</reference>
<evidence type="ECO:0000256" key="1">
    <source>
        <dbReference type="ARBA" id="ARBA00022729"/>
    </source>
</evidence>
<sequence length="380" mass="42023">MSVLSVTVAMAALAGIASSTQLPETVTLGVIGDFGWTGWNPAPATFCNDVMPKLQAANITIPRELQNDCDAGDRAAINNATALQADTASYIGQVCELKGCSAFVSVGDNFYDSGVDFTTGGVIRFQEAWVDMYTGPAFNTTRWYQCLGNHDVVKGQAGVDFETKIAPVYDDRWYFGTKGLPYYSYDIQGRDWTATFVVVDSDCFIDDYQESTSVYQNEYTTSCHQDTQTQVDFLAQAFANSNAEWKFLQLHHGFQSSFTNYTELWPLIEIVEQHKATVLNGHDHCMAHYYNNQTNFILSGGAGYPEVGDCNNGVPLGPYTKWLGANNQSAANGFVTLDISKESVVVEYYARDMKFEGGDLYPVQNDLNPSYQFTISQQSQ</sequence>
<dbReference type="InterPro" id="IPR051558">
    <property type="entry name" value="Metallophosphoesterase_PAP"/>
</dbReference>
<dbReference type="AlphaFoldDB" id="A0A443HYR3"/>
<dbReference type="GO" id="GO:0016787">
    <property type="term" value="F:hydrolase activity"/>
    <property type="evidence" value="ECO:0007669"/>
    <property type="project" value="UniProtKB-KW"/>
</dbReference>
<evidence type="ECO:0000256" key="3">
    <source>
        <dbReference type="SAM" id="SignalP"/>
    </source>
</evidence>
<proteinExistence type="predicted"/>